<dbReference type="EMBL" id="ML986590">
    <property type="protein sequence ID" value="KAF2267641.1"/>
    <property type="molecule type" value="Genomic_DNA"/>
</dbReference>
<dbReference type="PANTHER" id="PTHR40462">
    <property type="entry name" value="CHROMOSOME 1, WHOLE GENOME SHOTGUN SEQUENCE"/>
    <property type="match status" value="1"/>
</dbReference>
<dbReference type="Proteomes" id="UP000800093">
    <property type="component" value="Unassembled WGS sequence"/>
</dbReference>
<accession>A0A9P4N913</accession>
<evidence type="ECO:0000313" key="2">
    <source>
        <dbReference type="EMBL" id="KAF2267641.1"/>
    </source>
</evidence>
<reference evidence="3" key="1">
    <citation type="journal article" date="2020" name="Stud. Mycol.">
        <title>101 Dothideomycetes genomes: A test case for predicting lifestyles and emergence of pathogens.</title>
        <authorList>
            <person name="Haridas S."/>
            <person name="Albert R."/>
            <person name="Binder M."/>
            <person name="Bloem J."/>
            <person name="LaButti K."/>
            <person name="Salamov A."/>
            <person name="Andreopoulos B."/>
            <person name="Baker S."/>
            <person name="Barry K."/>
            <person name="Bills G."/>
            <person name="Bluhm B."/>
            <person name="Cannon C."/>
            <person name="Castanera R."/>
            <person name="Culley D."/>
            <person name="Daum C."/>
            <person name="Ezra D."/>
            <person name="Gonzalez J."/>
            <person name="Henrissat B."/>
            <person name="Kuo A."/>
            <person name="Liang C."/>
            <person name="Lipzen A."/>
            <person name="Lutzoni F."/>
            <person name="Magnuson J."/>
            <person name="Mondo S."/>
            <person name="Nolan M."/>
            <person name="Ohm R."/>
            <person name="Pangilinan J."/>
            <person name="Park H.-J."/>
            <person name="Ramirez L."/>
            <person name="Alfaro M."/>
            <person name="Sun H."/>
            <person name="Tritt A."/>
            <person name="Yoshinaga Y."/>
            <person name="Zwiers L.-H."/>
            <person name="Turgeon B."/>
            <person name="Goodwin S."/>
            <person name="Spatafora J."/>
            <person name="Crous P."/>
            <person name="Grigoriev I."/>
        </authorList>
    </citation>
    <scope>NUCLEOTIDE SEQUENCE [LARGE SCALE GENOMIC DNA]</scope>
    <source>
        <strain evidence="3">CBS 304.66</strain>
    </source>
</reference>
<dbReference type="AlphaFoldDB" id="A0A9P4N913"/>
<evidence type="ECO:0000256" key="1">
    <source>
        <dbReference type="SAM" id="MobiDB-lite"/>
    </source>
</evidence>
<gene>
    <name evidence="2" type="ORF">CC78DRAFT_577023</name>
</gene>
<proteinExistence type="predicted"/>
<feature type="compositionally biased region" description="Polar residues" evidence="1">
    <location>
        <begin position="1"/>
        <end position="26"/>
    </location>
</feature>
<feature type="region of interest" description="Disordered" evidence="1">
    <location>
        <begin position="1"/>
        <end position="33"/>
    </location>
</feature>
<name>A0A9P4N913_9PLEO</name>
<keyword evidence="3" id="KW-1185">Reference proteome</keyword>
<comment type="caution">
    <text evidence="2">The sequence shown here is derived from an EMBL/GenBank/DDBJ whole genome shotgun (WGS) entry which is preliminary data.</text>
</comment>
<dbReference type="PANTHER" id="PTHR40462:SF1">
    <property type="entry name" value="EXPRESSED PROTEIN"/>
    <property type="match status" value="1"/>
</dbReference>
<dbReference type="OrthoDB" id="3050608at2759"/>
<evidence type="ECO:0000313" key="3">
    <source>
        <dbReference type="Proteomes" id="UP000800093"/>
    </source>
</evidence>
<sequence length="80" mass="8782">MDQLNKITGSSNQATNNPSSASNQNEDYLDKGLDAVEKKFGGSWGQDTEKNRAMNEKITDGARNMFEKATGKEVPEKVSK</sequence>
<organism evidence="2 3">
    <name type="scientific">Lojkania enalia</name>
    <dbReference type="NCBI Taxonomy" id="147567"/>
    <lineage>
        <taxon>Eukaryota</taxon>
        <taxon>Fungi</taxon>
        <taxon>Dikarya</taxon>
        <taxon>Ascomycota</taxon>
        <taxon>Pezizomycotina</taxon>
        <taxon>Dothideomycetes</taxon>
        <taxon>Pleosporomycetidae</taxon>
        <taxon>Pleosporales</taxon>
        <taxon>Pleosporales incertae sedis</taxon>
        <taxon>Lojkania</taxon>
    </lineage>
</organism>
<protein>
    <submittedName>
        <fullName evidence="2">Uncharacterized protein</fullName>
    </submittedName>
</protein>